<keyword evidence="2" id="KW-1185">Reference proteome</keyword>
<protein>
    <submittedName>
        <fullName evidence="1">Uncharacterized protein</fullName>
    </submittedName>
</protein>
<accession>A0ABU7C604</accession>
<proteinExistence type="predicted"/>
<dbReference type="Proteomes" id="UP001345963">
    <property type="component" value="Unassembled WGS sequence"/>
</dbReference>
<name>A0ABU7C604_9TELE</name>
<sequence length="131" mass="14929">MFVFSSFPCLCSLGLAIEINPDLRDLGSSLRSLLVFSPWLSRICVSQFSPISVAFLSLPAFLLPQLNGDEHYKPTLRQMDVDVLRCITVTNFKVVRLLFNITLFNMMKLHFMKGKKIVEGSLTKQKYIAMH</sequence>
<evidence type="ECO:0000313" key="2">
    <source>
        <dbReference type="Proteomes" id="UP001345963"/>
    </source>
</evidence>
<organism evidence="1 2">
    <name type="scientific">Ataeniobius toweri</name>
    <dbReference type="NCBI Taxonomy" id="208326"/>
    <lineage>
        <taxon>Eukaryota</taxon>
        <taxon>Metazoa</taxon>
        <taxon>Chordata</taxon>
        <taxon>Craniata</taxon>
        <taxon>Vertebrata</taxon>
        <taxon>Euteleostomi</taxon>
        <taxon>Actinopterygii</taxon>
        <taxon>Neopterygii</taxon>
        <taxon>Teleostei</taxon>
        <taxon>Neoteleostei</taxon>
        <taxon>Acanthomorphata</taxon>
        <taxon>Ovalentaria</taxon>
        <taxon>Atherinomorphae</taxon>
        <taxon>Cyprinodontiformes</taxon>
        <taxon>Goodeidae</taxon>
        <taxon>Ataeniobius</taxon>
    </lineage>
</organism>
<gene>
    <name evidence="1" type="ORF">ATANTOWER_030270</name>
</gene>
<comment type="caution">
    <text evidence="1">The sequence shown here is derived from an EMBL/GenBank/DDBJ whole genome shotgun (WGS) entry which is preliminary data.</text>
</comment>
<dbReference type="EMBL" id="JAHUTI010079485">
    <property type="protein sequence ID" value="MED6257720.1"/>
    <property type="molecule type" value="Genomic_DNA"/>
</dbReference>
<reference evidence="1 2" key="1">
    <citation type="submission" date="2021-07" db="EMBL/GenBank/DDBJ databases">
        <authorList>
            <person name="Palmer J.M."/>
        </authorList>
    </citation>
    <scope>NUCLEOTIDE SEQUENCE [LARGE SCALE GENOMIC DNA]</scope>
    <source>
        <strain evidence="1 2">AT_MEX2019</strain>
        <tissue evidence="1">Muscle</tissue>
    </source>
</reference>
<evidence type="ECO:0000313" key="1">
    <source>
        <dbReference type="EMBL" id="MED6257720.1"/>
    </source>
</evidence>